<evidence type="ECO:0000256" key="2">
    <source>
        <dbReference type="ARBA" id="ARBA00023315"/>
    </source>
</evidence>
<dbReference type="GO" id="GO:0042619">
    <property type="term" value="P:poly-hydroxybutyrate biosynthetic process"/>
    <property type="evidence" value="ECO:0007669"/>
    <property type="project" value="InterPro"/>
</dbReference>
<keyword evidence="1 6" id="KW-0808">Transferase</keyword>
<dbReference type="InterPro" id="IPR029058">
    <property type="entry name" value="AB_hydrolase_fold"/>
</dbReference>
<dbReference type="AlphaFoldDB" id="K0JZG5"/>
<protein>
    <submittedName>
        <fullName evidence="6">Poly-hydroxyalkanoic acid synthase</fullName>
        <ecNumber evidence="6">2.3.1.-</ecNumber>
    </submittedName>
</protein>
<feature type="region of interest" description="Disordered" evidence="3">
    <location>
        <begin position="479"/>
        <end position="506"/>
    </location>
</feature>
<organism evidence="6 7">
    <name type="scientific">Saccharothrix espanaensis (strain ATCC 51144 / DSM 44229 / JCM 9112 / NBRC 15066 / NRRL 15764)</name>
    <dbReference type="NCBI Taxonomy" id="1179773"/>
    <lineage>
        <taxon>Bacteria</taxon>
        <taxon>Bacillati</taxon>
        <taxon>Actinomycetota</taxon>
        <taxon>Actinomycetes</taxon>
        <taxon>Pseudonocardiales</taxon>
        <taxon>Pseudonocardiaceae</taxon>
        <taxon>Saccharothrix</taxon>
    </lineage>
</organism>
<dbReference type="Pfam" id="PF07167">
    <property type="entry name" value="PhaC_N"/>
    <property type="match status" value="1"/>
</dbReference>
<dbReference type="Proteomes" id="UP000006281">
    <property type="component" value="Chromosome"/>
</dbReference>
<dbReference type="InterPro" id="IPR010941">
    <property type="entry name" value="PhaC_N"/>
</dbReference>
<dbReference type="GO" id="GO:0016746">
    <property type="term" value="F:acyltransferase activity"/>
    <property type="evidence" value="ECO:0007669"/>
    <property type="project" value="UniProtKB-KW"/>
</dbReference>
<accession>K0JZG5</accession>
<name>K0JZG5_SACES</name>
<feature type="domain" description="Poly-beta-hydroxybutyrate polymerase N-terminal" evidence="5">
    <location>
        <begin position="17"/>
        <end position="186"/>
    </location>
</feature>
<keyword evidence="2 6" id="KW-0012">Acyltransferase</keyword>
<sequence>MGIPAVSAKTSLGAAAQDARFRDPAWTSNRHLRALRDTYLMATRAATQAVDALPLSPGDLRAARFVLDLATGALAPPNLLLTNPAVLRKAVRTRGRSLVQGLTNLLTDVRHNGGLPSPVDRGAFTVGRDLATTRGRVVFRNHIMELIQYEPTTATVHTVPLLYSPPWVNKFYVVDLTSERSMVRWAVDHGHTVFVISYRNPDSSLRHIGYDDYLRESLVPALGVVRDITDTDEVNLSGACLGGLIGLMLAAWLDDDHSLPRLRSITALNTLVDFNDIAEVATTGATGWLLRGPALRFVEALSTAQGFAGGRQLEAFFRLLRSEELIWSRMRAHWLMGEPLPAYDILYWSCDSLNVPHRAQQYLLRDLCVENAFAAGTAELAGRRLRLDHVTQDVFLVAALDDHIVPWTSAYRTVRLLPGDVRFHLTTGGHVGLAAPGSGTSYWTGGRDDVAGAPEWLAGATKNHDSWWPTWMRWLTERAGPRRTPPPLGSDRYPPMERAPGPYVLT</sequence>
<evidence type="ECO:0000256" key="3">
    <source>
        <dbReference type="SAM" id="MobiDB-lite"/>
    </source>
</evidence>
<dbReference type="Pfam" id="PF00561">
    <property type="entry name" value="Abhydrolase_1"/>
    <property type="match status" value="1"/>
</dbReference>
<dbReference type="PANTHER" id="PTHR36837:SF5">
    <property type="entry name" value="POLY-3-HYDROXYBUTYRATE SYNTHASE"/>
    <property type="match status" value="1"/>
</dbReference>
<dbReference type="Gene3D" id="3.40.50.1820">
    <property type="entry name" value="alpha/beta hydrolase"/>
    <property type="match status" value="1"/>
</dbReference>
<evidence type="ECO:0000313" key="6">
    <source>
        <dbReference type="EMBL" id="CCH30667.1"/>
    </source>
</evidence>
<dbReference type="InterPro" id="IPR000073">
    <property type="entry name" value="AB_hydrolase_1"/>
</dbReference>
<feature type="domain" description="AB hydrolase-1" evidence="4">
    <location>
        <begin position="188"/>
        <end position="431"/>
    </location>
</feature>
<evidence type="ECO:0000256" key="1">
    <source>
        <dbReference type="ARBA" id="ARBA00022679"/>
    </source>
</evidence>
<dbReference type="KEGG" id="sesp:BN6_33650"/>
<dbReference type="HOGENOM" id="CLU_017387_1_0_11"/>
<keyword evidence="7" id="KW-1185">Reference proteome</keyword>
<gene>
    <name evidence="6" type="ordered locus">BN6_33650</name>
</gene>
<dbReference type="PATRIC" id="fig|1179773.3.peg.3366"/>
<dbReference type="InterPro" id="IPR051321">
    <property type="entry name" value="PHA/PHB_synthase"/>
</dbReference>
<dbReference type="EMBL" id="HE804045">
    <property type="protein sequence ID" value="CCH30667.1"/>
    <property type="molecule type" value="Genomic_DNA"/>
</dbReference>
<dbReference type="PANTHER" id="PTHR36837">
    <property type="entry name" value="POLY(3-HYDROXYALKANOATE) POLYMERASE SUBUNIT PHAC"/>
    <property type="match status" value="1"/>
</dbReference>
<evidence type="ECO:0000313" key="7">
    <source>
        <dbReference type="Proteomes" id="UP000006281"/>
    </source>
</evidence>
<evidence type="ECO:0000259" key="4">
    <source>
        <dbReference type="Pfam" id="PF00561"/>
    </source>
</evidence>
<dbReference type="EC" id="2.3.1.-" evidence="6"/>
<proteinExistence type="predicted"/>
<reference evidence="6 7" key="1">
    <citation type="journal article" date="2012" name="BMC Genomics">
        <title>Complete genome sequence of Saccharothrix espanaensis DSM 44229T and comparison to the other completely sequenced Pseudonocardiaceae.</title>
        <authorList>
            <person name="Strobel T."/>
            <person name="Al-Dilaimi A."/>
            <person name="Blom J."/>
            <person name="Gessner A."/>
            <person name="Kalinowski J."/>
            <person name="Luzhetska M."/>
            <person name="Puhler A."/>
            <person name="Szczepanowski R."/>
            <person name="Bechthold A."/>
            <person name="Ruckert C."/>
        </authorList>
    </citation>
    <scope>NUCLEOTIDE SEQUENCE [LARGE SCALE GENOMIC DNA]</scope>
    <source>
        <strain evidence="7">ATCC 51144 / DSM 44229 / JCM 9112 / NBRC 15066 / NRRL 15764</strain>
    </source>
</reference>
<dbReference type="STRING" id="1179773.BN6_33650"/>
<evidence type="ECO:0000259" key="5">
    <source>
        <dbReference type="Pfam" id="PF07167"/>
    </source>
</evidence>
<dbReference type="SUPFAM" id="SSF53474">
    <property type="entry name" value="alpha/beta-Hydrolases"/>
    <property type="match status" value="1"/>
</dbReference>
<dbReference type="eggNOG" id="COG3243">
    <property type="taxonomic scope" value="Bacteria"/>
</dbReference>